<dbReference type="AlphaFoldDB" id="A0A0P7AY00"/>
<proteinExistence type="predicted"/>
<protein>
    <recommendedName>
        <fullName evidence="3">Peptidase E</fullName>
    </recommendedName>
</protein>
<evidence type="ECO:0000313" key="2">
    <source>
        <dbReference type="Proteomes" id="UP000050280"/>
    </source>
</evidence>
<dbReference type="PATRIC" id="fig|1300341.3.peg.832"/>
<evidence type="ECO:0000313" key="1">
    <source>
        <dbReference type="EMBL" id="KPM30285.1"/>
    </source>
</evidence>
<dbReference type="EMBL" id="LDJX01000011">
    <property type="protein sequence ID" value="KPM30285.1"/>
    <property type="molecule type" value="Genomic_DNA"/>
</dbReference>
<dbReference type="OrthoDB" id="5735516at2"/>
<accession>A0A0P7AY00</accession>
<dbReference type="Proteomes" id="UP000050280">
    <property type="component" value="Unassembled WGS sequence"/>
</dbReference>
<dbReference type="RefSeq" id="WP_054560529.1">
    <property type="nucleotide sequence ID" value="NZ_LDJX01000011.1"/>
</dbReference>
<name>A0A0P7AY00_9FLAO</name>
<organism evidence="1 2">
    <name type="scientific">Croceitalea dokdonensis DOKDO 023</name>
    <dbReference type="NCBI Taxonomy" id="1300341"/>
    <lineage>
        <taxon>Bacteria</taxon>
        <taxon>Pseudomonadati</taxon>
        <taxon>Bacteroidota</taxon>
        <taxon>Flavobacteriia</taxon>
        <taxon>Flavobacteriales</taxon>
        <taxon>Flavobacteriaceae</taxon>
        <taxon>Croceitalea</taxon>
    </lineage>
</organism>
<keyword evidence="2" id="KW-1185">Reference proteome</keyword>
<comment type="caution">
    <text evidence="1">The sequence shown here is derived from an EMBL/GenBank/DDBJ whole genome shotgun (WGS) entry which is preliminary data.</text>
</comment>
<sequence>MKKILLLLVLTKFLVSFVPHKFYVSVTNINYAEKSSSFQITTRIFIDDMESLLLERYGIKAKLATDQELALANDYIEKYFRSKFTVKINGDYQKYTFLGKKYDTDVVICYLEIESVDKDTLDSIEVQNEILTDLFEEQKNLVHIKVSGTKKSFVLIKENNKGMLNL</sequence>
<reference evidence="1 2" key="1">
    <citation type="submission" date="2015-09" db="EMBL/GenBank/DDBJ databases">
        <title>Genome sequence of the marine flavobacterium Croceitalea dokdonensis DOKDO 023 that contains proton- and sodium-pumping rhodopsins.</title>
        <authorList>
            <person name="Kwon S.-K."/>
            <person name="Lee H.K."/>
            <person name="Kwak M.-J."/>
            <person name="Kim J.F."/>
        </authorList>
    </citation>
    <scope>NUCLEOTIDE SEQUENCE [LARGE SCALE GENOMIC DNA]</scope>
    <source>
        <strain evidence="1 2">DOKDO 023</strain>
    </source>
</reference>
<dbReference type="InterPro" id="IPR046525">
    <property type="entry name" value="DUF6702"/>
</dbReference>
<gene>
    <name evidence="1" type="ORF">I595_3581</name>
</gene>
<dbReference type="STRING" id="1300341.I595_3581"/>
<evidence type="ECO:0008006" key="3">
    <source>
        <dbReference type="Google" id="ProtNLM"/>
    </source>
</evidence>
<dbReference type="Pfam" id="PF20420">
    <property type="entry name" value="DUF6702"/>
    <property type="match status" value="1"/>
</dbReference>